<keyword evidence="2" id="KW-1185">Reference proteome</keyword>
<evidence type="ECO:0000313" key="1">
    <source>
        <dbReference type="EMBL" id="WMW80768.1"/>
    </source>
</evidence>
<accession>A0ABY9RHR8</accession>
<organism evidence="1 2">
    <name type="scientific">Undibacterium cyanobacteriorum</name>
    <dbReference type="NCBI Taxonomy" id="3073561"/>
    <lineage>
        <taxon>Bacteria</taxon>
        <taxon>Pseudomonadati</taxon>
        <taxon>Pseudomonadota</taxon>
        <taxon>Betaproteobacteria</taxon>
        <taxon>Burkholderiales</taxon>
        <taxon>Oxalobacteraceae</taxon>
        <taxon>Undibacterium</taxon>
    </lineage>
</organism>
<dbReference type="RefSeq" id="WP_309482259.1">
    <property type="nucleotide sequence ID" value="NZ_CP133720.1"/>
</dbReference>
<evidence type="ECO:0000313" key="2">
    <source>
        <dbReference type="Proteomes" id="UP001181355"/>
    </source>
</evidence>
<proteinExistence type="predicted"/>
<sequence>MNIFNLKEVNLEETAIPAGYEINIEQNPDHWRGGYVWSVSIEDEEVASGLEFSRRSAYQEAEQVLQTLMHRP</sequence>
<gene>
    <name evidence="1" type="ORF">RF679_00470</name>
</gene>
<reference evidence="1" key="1">
    <citation type="submission" date="2023-09" db="EMBL/GenBank/DDBJ databases">
        <title>Undibacterium sp. 20NA77.5 isolated from freshwater.</title>
        <authorList>
            <person name="Le V."/>
            <person name="Ko S.-R."/>
            <person name="Ahn C.-Y."/>
            <person name="Oh H.-M."/>
        </authorList>
    </citation>
    <scope>NUCLEOTIDE SEQUENCE</scope>
    <source>
        <strain evidence="1">20NA77.5</strain>
    </source>
</reference>
<dbReference type="Proteomes" id="UP001181355">
    <property type="component" value="Chromosome"/>
</dbReference>
<dbReference type="EMBL" id="CP133720">
    <property type="protein sequence ID" value="WMW80768.1"/>
    <property type="molecule type" value="Genomic_DNA"/>
</dbReference>
<name>A0ABY9RHR8_9BURK</name>
<protein>
    <submittedName>
        <fullName evidence="1">Uncharacterized protein</fullName>
    </submittedName>
</protein>